<keyword evidence="1" id="KW-0175">Coiled coil</keyword>
<feature type="region of interest" description="Disordered" evidence="2">
    <location>
        <begin position="210"/>
        <end position="254"/>
    </location>
</feature>
<evidence type="ECO:0000256" key="3">
    <source>
        <dbReference type="SAM" id="Phobius"/>
    </source>
</evidence>
<evidence type="ECO:0000313" key="5">
    <source>
        <dbReference type="Proteomes" id="UP000220158"/>
    </source>
</evidence>
<keyword evidence="3" id="KW-0812">Transmembrane</keyword>
<dbReference type="GeneID" id="39733984"/>
<name>A0A1J1GKJ3_PLARL</name>
<accession>A0A1J1GKJ3</accession>
<keyword evidence="3" id="KW-1133">Transmembrane helix</keyword>
<keyword evidence="3" id="KW-0472">Membrane</keyword>
<feature type="region of interest" description="Disordered" evidence="2">
    <location>
        <begin position="538"/>
        <end position="560"/>
    </location>
</feature>
<dbReference type="KEGG" id="prel:PRELSG_0006900"/>
<reference evidence="4 5" key="1">
    <citation type="submission" date="2015-04" db="EMBL/GenBank/DDBJ databases">
        <authorList>
            <consortium name="Pathogen Informatics"/>
        </authorList>
    </citation>
    <scope>NUCLEOTIDE SEQUENCE [LARGE SCALE GENOMIC DNA]</scope>
    <source>
        <strain evidence="4 5">SGS1</strain>
    </source>
</reference>
<feature type="compositionally biased region" description="Low complexity" evidence="2">
    <location>
        <begin position="332"/>
        <end position="348"/>
    </location>
</feature>
<feature type="compositionally biased region" description="Low complexity" evidence="2">
    <location>
        <begin position="270"/>
        <end position="304"/>
    </location>
</feature>
<keyword evidence="5" id="KW-1185">Reference proteome</keyword>
<feature type="compositionally biased region" description="Basic and acidic residues" evidence="2">
    <location>
        <begin position="1337"/>
        <end position="1359"/>
    </location>
</feature>
<proteinExistence type="predicted"/>
<evidence type="ECO:0000313" key="4">
    <source>
        <dbReference type="EMBL" id="CRG85258.1"/>
    </source>
</evidence>
<sequence>MDINKELNRKTRSLIQSLQSLFSNPYRDWKDKFTREVDQRLNQLKRETILKKQKRLCRDFNDWVDDTKEDFFTTLGKKLNIQRDSKTKWEENEKSIIGKMSSIYSCKRNPSKYNKTIRNKRRRVEDFCEERDERIGELNKNFTNQKCMDLNKWINSKKDDFTKNNRWSIDDSKKNNKDFEISKNCTLYNMKMFSSNIDCYKSGSYSDKTSENNNFASNSKKTSNSITSNTNTNQHTPTPKLAIKSPTGSTPKSVTTTSIISTLTSVSSLTNTPLSTNISPTKVASTSITTTSVAPTSSTVSPHTNVSVSSNKSPIKPASTGTNKTESLPTRATPLTPANTSSSTSASVSEAISPIELSTINTTTPVVKEPKTSYNLSISPDINKNTLNSSMNNSNLMLNNSIKTLYISTSNVVATHPSLLQDATFPNIISGNSTKTTSSGILPTLIILPIGGSLILFMFFFALLYKHTPIGSWFDNRKSKKKKKHKKQKEVQIDLTTSLAFPYKKLENNMKNLGIYEKNGSICEIRLENEVNIGERYGEEESKENENKEKEERIKKEEEHSKRNIETKINTVVIDKKWKWKAIIEIHMMVLEECQKEEWEFNRRGFLKICLDEFKEEGIYSDIIIRDLTMEIDQEKITSIFLEQKPLWKIWTEWNDKLIEKWKKKQWFKNLIEEWKKEVNKCVELIKEEMMEGTEKGAINPMLERQKIIWKNWIQKQKKSHIFNERLLKQLLVEYEVEEMKKNMETTDREKIRTQIEERNKAYNDSNKNKLISRLRIEIYMMVLDECKKEEWIRNNKEFFKECIEKLKMQDNSDEKKEILEIEEEIIKNFILEKKRGKLEKFKKEKWFIELKKEWMGKEKKYMEELNKENLLGNNEQIIENPMLQKQKIIWRKHWKDMHKKFLENENKNESFIKFMDEYNSKEVNRKESDKINVAEKNIKDDEIGEEREKQKYLQEKKEEINREDEKERKKKEQKIKHMEEKVEKVKEKSDCMILRKKPKRKTLIEIHMVIMEDCKQEEWELNRVEFLEICLNEWLKDEESVDVKGKEATMIKKEESSSIESEKQKILSGKWIERQGSMLEKWKEEEWFKNMKEEWKKEEKKYIETLGKSEIIDGTNEKNSHPTLERKKEIWKQWLQKQRELFMGYYKKGWFEELLEEYEFVREENEENVEEKENNLENQRRDVTVVDIKKEVNNKIKKEKLISNMCVEIHMMILDQCKKEEIYSMRNEFLRSYIEQKKERGGSYKQKMGNKETDKTEEEREMNIMIDKKKKQWECWKKEDWFQELKLDWKEEMKRMIKDTNKIKKEIINPMLETQIVLKNWQERQRNILKKRNKQNKHENSIKKNKDEEKIKKENEMT</sequence>
<feature type="transmembrane region" description="Helical" evidence="3">
    <location>
        <begin position="445"/>
        <end position="465"/>
    </location>
</feature>
<feature type="region of interest" description="Disordered" evidence="2">
    <location>
        <begin position="270"/>
        <end position="348"/>
    </location>
</feature>
<dbReference type="Proteomes" id="UP000220158">
    <property type="component" value="Unassembled WGS sequence"/>
</dbReference>
<gene>
    <name evidence="4" type="ORF">PRELSG_0006900</name>
</gene>
<feature type="region of interest" description="Disordered" evidence="2">
    <location>
        <begin position="1330"/>
        <end position="1359"/>
    </location>
</feature>
<evidence type="ECO:0000256" key="2">
    <source>
        <dbReference type="SAM" id="MobiDB-lite"/>
    </source>
</evidence>
<feature type="coiled-coil region" evidence="1">
    <location>
        <begin position="944"/>
        <end position="989"/>
    </location>
</feature>
<dbReference type="OMA" id="RVEDFCE"/>
<feature type="compositionally biased region" description="Low complexity" evidence="2">
    <location>
        <begin position="217"/>
        <end position="233"/>
    </location>
</feature>
<feature type="compositionally biased region" description="Polar residues" evidence="2">
    <location>
        <begin position="305"/>
        <end position="330"/>
    </location>
</feature>
<organism evidence="4 5">
    <name type="scientific">Plasmodium relictum</name>
    <dbReference type="NCBI Taxonomy" id="85471"/>
    <lineage>
        <taxon>Eukaryota</taxon>
        <taxon>Sar</taxon>
        <taxon>Alveolata</taxon>
        <taxon>Apicomplexa</taxon>
        <taxon>Aconoidasida</taxon>
        <taxon>Haemosporida</taxon>
        <taxon>Plasmodiidae</taxon>
        <taxon>Plasmodium</taxon>
        <taxon>Plasmodium (Haemamoeba)</taxon>
    </lineage>
</organism>
<feature type="coiled-coil region" evidence="1">
    <location>
        <begin position="1152"/>
        <end position="1190"/>
    </location>
</feature>
<dbReference type="RefSeq" id="XP_028531263.1">
    <property type="nucleotide sequence ID" value="XM_028676790.1"/>
</dbReference>
<protein>
    <submittedName>
        <fullName evidence="4">Surface-associated interspersed protein (SURFIN)</fullName>
    </submittedName>
</protein>
<dbReference type="OrthoDB" id="383264at2759"/>
<dbReference type="EMBL" id="CVMU01000382">
    <property type="protein sequence ID" value="CRG85258.1"/>
    <property type="molecule type" value="Genomic_DNA"/>
</dbReference>
<dbReference type="VEuPathDB" id="PlasmoDB:PRELSG_0006900"/>
<evidence type="ECO:0000256" key="1">
    <source>
        <dbReference type="SAM" id="Coils"/>
    </source>
</evidence>